<dbReference type="RefSeq" id="WP_119496288.1">
    <property type="nucleotide sequence ID" value="NZ_NRJH01000003.1"/>
</dbReference>
<keyword evidence="2" id="KW-1185">Reference proteome</keyword>
<evidence type="ECO:0000313" key="1">
    <source>
        <dbReference type="EMBL" id="RIY34064.1"/>
    </source>
</evidence>
<accession>A0A3A1YCX3</accession>
<dbReference type="EMBL" id="NRJH01000003">
    <property type="protein sequence ID" value="RIY34064.1"/>
    <property type="molecule type" value="Genomic_DNA"/>
</dbReference>
<reference evidence="1 2" key="1">
    <citation type="submission" date="2017-08" db="EMBL/GenBank/DDBJ databases">
        <title>Reclassification of Bisgaard taxon 37 and 44.</title>
        <authorList>
            <person name="Christensen H."/>
        </authorList>
    </citation>
    <scope>NUCLEOTIDE SEQUENCE [LARGE SCALE GENOMIC DNA]</scope>
    <source>
        <strain evidence="1 2">B96_4</strain>
    </source>
</reference>
<sequence length="287" mass="33495">MQKYNFAQLFTFAPPIRFNKKHRPNSSHYYTFSPDNYGAGKGLKNNFSLLEKREFKGREDFFQGQAGDIVFSLAPYKNNRYPLAVIAPQSLYIGKPNFNYNFYETILQYDAQVLHPELARYLCLCLTPFLLEKDNGFFGLNTTKTSIAHNFNFNIPPLAQQPEFIEQQVLPYVQSYLQVKEALEQDLCQMVNHLMQKIIAPEFFVPVRQYLALPNATGAQLNKDNFATFISQFTSSESKAKEIAKQLKSEQYKNVVNHYRNLQKATKQLIWQSEMLLYRKLYCHVFN</sequence>
<proteinExistence type="predicted"/>
<name>A0A3A1YCX3_9GAMM</name>
<dbReference type="Proteomes" id="UP000266258">
    <property type="component" value="Unassembled WGS sequence"/>
</dbReference>
<organism evidence="1 2">
    <name type="scientific">Psittacicella melopsittaci</name>
    <dbReference type="NCBI Taxonomy" id="2028576"/>
    <lineage>
        <taxon>Bacteria</taxon>
        <taxon>Pseudomonadati</taxon>
        <taxon>Pseudomonadota</taxon>
        <taxon>Gammaproteobacteria</taxon>
        <taxon>Pasteurellales</taxon>
        <taxon>Psittacicellaceae</taxon>
        <taxon>Psittacicella</taxon>
    </lineage>
</organism>
<protein>
    <submittedName>
        <fullName evidence="1">Uncharacterized protein</fullName>
    </submittedName>
</protein>
<gene>
    <name evidence="1" type="ORF">CJP74_00345</name>
</gene>
<comment type="caution">
    <text evidence="1">The sequence shown here is derived from an EMBL/GenBank/DDBJ whole genome shotgun (WGS) entry which is preliminary data.</text>
</comment>
<evidence type="ECO:0000313" key="2">
    <source>
        <dbReference type="Proteomes" id="UP000266258"/>
    </source>
</evidence>
<dbReference type="AlphaFoldDB" id="A0A3A1YCX3"/>